<dbReference type="EMBL" id="HM590877">
    <property type="protein sequence ID" value="AIK22190.1"/>
    <property type="molecule type" value="Genomic_DNA"/>
</dbReference>
<evidence type="ECO:0000313" key="7">
    <source>
        <dbReference type="EMBL" id="AIN49977.1"/>
    </source>
</evidence>
<protein>
    <submittedName>
        <fullName evidence="5">Orf</fullName>
    </submittedName>
</protein>
<dbReference type="EMBL" id="JF262165">
    <property type="protein sequence ID" value="ADZ05749.1"/>
    <property type="molecule type" value="Genomic_DNA"/>
</dbReference>
<reference evidence="1" key="8">
    <citation type="submission" date="2014-10" db="EMBL/GenBank/DDBJ databases">
        <authorList>
            <person name="Hamidian M."/>
            <person name="Post V."/>
            <person name="Kenyon J.J."/>
            <person name="Holt K.E."/>
            <person name="Pickard D."/>
            <person name="Dougan G."/>
            <person name="Hall R.M."/>
        </authorList>
    </citation>
    <scope>NUCLEOTIDE SEQUENCE</scope>
    <source>
        <strain evidence="1">3208</strain>
    </source>
</reference>
<reference evidence="1" key="1">
    <citation type="journal article" date="2009" name="Antimicrob. Agents Chemother.">
        <title>AbaR5, a large multiple-antibiotic resistance region found in Acinetobacter baumannii.</title>
        <authorList>
            <person name="Post V."/>
            <person name="Hall R.M."/>
        </authorList>
    </citation>
    <scope>NUCLEOTIDE SEQUENCE</scope>
    <source>
        <strain evidence="1">3208</strain>
    </source>
</reference>
<evidence type="ECO:0000313" key="6">
    <source>
        <dbReference type="EMBL" id="AIK22190.1"/>
    </source>
</evidence>
<sequence length="143" mass="15814">MGGRPLPGHDGQQAVIGNRHLAGLAIAAAALIARRVVRQFAGLLVGPLGINANGERLRVPVRKEAQPVMVRVHRLDPRRARRDYFADRPRSGPVMLDPLRFRHNASYVSAFCPLFYSVRFLIATAMKTDKCGMSAKWSFNGHS</sequence>
<evidence type="ECO:0000313" key="5">
    <source>
        <dbReference type="EMBL" id="AHL30807.1"/>
    </source>
</evidence>
<proteinExistence type="predicted"/>
<reference evidence="4" key="5">
    <citation type="journal article" date="2014" name="J. Antimicrob. Chemother.">
        <title>Identification of a marker for two lineages within the GC1 clone of Acinetobacter baumannii.</title>
        <authorList>
            <person name="Hamidian M."/>
            <person name="Wynn M."/>
            <person name="Holt K.E."/>
            <person name="Pickard D."/>
            <person name="Dougan G."/>
            <person name="Hall R.M."/>
        </authorList>
    </citation>
    <scope>NUCLEOTIDE SEQUENCE</scope>
    <source>
        <strain evidence="4">WM98</strain>
    </source>
</reference>
<reference evidence="3" key="3">
    <citation type="journal article" date="2011" name="Antimicrob. Agents Chemother.">
        <title>Diversity and Evolution of AbaR Genomic Resistance Islands in Acinetobacter baumannii Strains of European Clone I.</title>
        <authorList>
            <person name="Krizova L."/>
            <person name="Dijkshoorn L."/>
            <person name="Nemec A."/>
        </authorList>
    </citation>
    <scope>NUCLEOTIDE SEQUENCE</scope>
    <source>
        <strain evidence="3">NIPH56</strain>
    </source>
</reference>
<reference evidence="5" key="6">
    <citation type="journal article" date="2014" name="J. Antimicrob. Chemother.">
        <title>A conjugative plasmid carrying the carbapenem resistance gene blaOXA-23 in AbaR4 in an extensively resistant GC1 Acinetobacter baumannii isolate.</title>
        <authorList>
            <person name="Hamidian M."/>
            <person name="Kenyon J.J."/>
            <person name="Holt K.E."/>
            <person name="Pickard D."/>
            <person name="Hall R.M."/>
        </authorList>
    </citation>
    <scope>NUCLEOTIDE SEQUENCE</scope>
    <source>
        <strain evidence="5">A85</strain>
    </source>
</reference>
<reference evidence="6" key="4">
    <citation type="journal article" date="2012" name="J. Antimicrob. Chemother.">
        <title>Antibiotic-resistant Acinetobacter baumannii variants belonging to global clone 1.</title>
        <authorList>
            <person name="Post V."/>
            <person name="Hamidian M."/>
            <person name="Hall R.M."/>
        </authorList>
    </citation>
    <scope>NUCLEOTIDE SEQUENCE</scope>
    <source>
        <strain evidence="6">D13</strain>
    </source>
</reference>
<reference evidence="6" key="11">
    <citation type="submission" date="2014-11" db="EMBL/GenBank/DDBJ databases">
        <authorList>
            <person name="Hamidian M."/>
            <person name="Holt K.E."/>
            <person name="Pickard D."/>
            <person name="Hall R.M."/>
        </authorList>
    </citation>
    <scope>NUCLEOTIDE SEQUENCE</scope>
    <source>
        <strain evidence="6">D13</strain>
    </source>
</reference>
<accession>C3TTY2</accession>
<dbReference type="EMBL" id="KF483599">
    <property type="protein sequence ID" value="AGW28856.1"/>
    <property type="molecule type" value="Genomic_DNA"/>
</dbReference>
<organism evidence="1">
    <name type="scientific">Acinetobacter baumannii</name>
    <dbReference type="NCBI Taxonomy" id="470"/>
    <lineage>
        <taxon>Bacteria</taxon>
        <taxon>Pseudomonadati</taxon>
        <taxon>Pseudomonadota</taxon>
        <taxon>Gammaproteobacteria</taxon>
        <taxon>Moraxellales</taxon>
        <taxon>Moraxellaceae</taxon>
        <taxon>Acinetobacter</taxon>
        <taxon>Acinetobacter calcoaceticus/baumannii complex</taxon>
    </lineage>
</organism>
<dbReference type="AlphaFoldDB" id="C3TTY2"/>
<evidence type="ECO:0000313" key="1">
    <source>
        <dbReference type="EMBL" id="ACP28826.1"/>
    </source>
</evidence>
<dbReference type="EMBL" id="FJ172370">
    <property type="protein sequence ID" value="ACP28826.1"/>
    <property type="molecule type" value="Genomic_DNA"/>
</dbReference>
<dbReference type="EMBL" id="HM357806">
    <property type="protein sequence ID" value="ADI24147.1"/>
    <property type="molecule type" value="Genomic_DNA"/>
</dbReference>
<reference evidence="7" key="9">
    <citation type="submission" date="2014-11" db="EMBL/GenBank/DDBJ databases">
        <title>AbaR3-type island in European GC1 isolates.</title>
        <authorList>
            <person name="Hamidian M."/>
            <person name="Hall R.M."/>
        </authorList>
    </citation>
    <scope>NUCLEOTIDE SEQUENCE</scope>
    <source>
        <strain evidence="7">A1</strain>
    </source>
</reference>
<reference evidence="4" key="10">
    <citation type="submission" date="2014-11" db="EMBL/GenBank/DDBJ databases">
        <title>Evolutionary history of Acinetobacter baumannii Global Clone 1 reveals the emergence of diverse subclones with distinct surface polysaccharides and antimicrobial resistance genotypes.</title>
        <authorList>
            <person name="Holt K.E."/>
            <person name="Kenyon J.J."/>
            <person name="Hamidian M."/>
            <person name="Schultz M.B."/>
            <person name="Pickard D.J."/>
            <person name="Dougan G."/>
            <person name="Hall R.M."/>
        </authorList>
    </citation>
    <scope>NUCLEOTIDE SEQUENCE</scope>
    <source>
        <strain evidence="4">WM98</strain>
    </source>
</reference>
<reference evidence="2" key="2">
    <citation type="journal article" date="2010" name="J. Antimicrob. Chemother.">
        <title>A 63 kb genomic resistance island found in a multidrug-resistant Acinetobacter baumannii isolate of European clone I from 1977.</title>
        <authorList>
            <person name="Krizova L."/>
            <person name="Nemec A."/>
        </authorList>
    </citation>
    <scope>NUCLEOTIDE SEQUENCE</scope>
    <source>
        <strain evidence="2">HK302</strain>
    </source>
</reference>
<evidence type="ECO:0000313" key="2">
    <source>
        <dbReference type="EMBL" id="ADI24147.1"/>
    </source>
</evidence>
<name>C3TTY2_ACIBA</name>
<dbReference type="EMBL" id="JN968482">
    <property type="protein sequence ID" value="AIN49977.1"/>
    <property type="molecule type" value="Genomic_DNA"/>
</dbReference>
<reference evidence="8" key="7">
    <citation type="submission" date="2014-10" db="EMBL/GenBank/DDBJ databases">
        <title>Acinetobacter baumannii strain A297 (RUH875) multiple antibiotic resistance region AbaR21.</title>
        <authorList>
            <person name="Hamidian M."/>
            <person name="Holt K."/>
            <person name="Pickard D."/>
            <person name="Dougan G."/>
            <person name="Hall R."/>
        </authorList>
    </citation>
    <scope>NUCLEOTIDE SEQUENCE</scope>
    <source>
        <strain evidence="8">A297</strain>
    </source>
</reference>
<evidence type="ECO:0000313" key="4">
    <source>
        <dbReference type="EMBL" id="AGW28856.1"/>
    </source>
</evidence>
<dbReference type="EMBL" id="KM921776">
    <property type="protein sequence ID" value="AIZ49347.1"/>
    <property type="molecule type" value="Genomic_DNA"/>
</dbReference>
<evidence type="ECO:0000313" key="3">
    <source>
        <dbReference type="EMBL" id="ADZ05749.1"/>
    </source>
</evidence>
<dbReference type="EMBL" id="KC118540">
    <property type="protein sequence ID" value="AHL30807.1"/>
    <property type="molecule type" value="Genomic_DNA"/>
</dbReference>
<evidence type="ECO:0000313" key="8">
    <source>
        <dbReference type="EMBL" id="AIZ49347.1"/>
    </source>
</evidence>